<dbReference type="EMBL" id="MT142990">
    <property type="protein sequence ID" value="QJA91480.1"/>
    <property type="molecule type" value="Genomic_DNA"/>
</dbReference>
<dbReference type="InterPro" id="IPR043502">
    <property type="entry name" value="DNA/RNA_pol_sf"/>
</dbReference>
<dbReference type="GO" id="GO:0003677">
    <property type="term" value="F:DNA binding"/>
    <property type="evidence" value="ECO:0007669"/>
    <property type="project" value="InterPro"/>
</dbReference>
<evidence type="ECO:0000256" key="1">
    <source>
        <dbReference type="ARBA" id="ARBA00022705"/>
    </source>
</evidence>
<dbReference type="Gene3D" id="1.10.150.20">
    <property type="entry name" value="5' to 3' exonuclease, C-terminal subdomain"/>
    <property type="match status" value="1"/>
</dbReference>
<dbReference type="GO" id="GO:0003887">
    <property type="term" value="F:DNA-directed DNA polymerase activity"/>
    <property type="evidence" value="ECO:0007669"/>
    <property type="project" value="InterPro"/>
</dbReference>
<dbReference type="Gene3D" id="1.20.1060.10">
    <property type="entry name" value="Taq DNA Polymerase, Chain T, domain 4"/>
    <property type="match status" value="1"/>
</dbReference>
<keyword evidence="1" id="KW-0235">DNA replication</keyword>
<dbReference type="GO" id="GO:0006302">
    <property type="term" value="P:double-strand break repair"/>
    <property type="evidence" value="ECO:0007669"/>
    <property type="project" value="TreeGrafter"/>
</dbReference>
<proteinExistence type="predicted"/>
<dbReference type="PANTHER" id="PTHR10133:SF27">
    <property type="entry name" value="DNA POLYMERASE NU"/>
    <property type="match status" value="1"/>
</dbReference>
<name>A0A6M3L9W6_9ZZZZ</name>
<dbReference type="InterPro" id="IPR001098">
    <property type="entry name" value="DNA-dir_DNA_pol_A_palm_dom"/>
</dbReference>
<evidence type="ECO:0000259" key="2">
    <source>
        <dbReference type="SMART" id="SM00482"/>
    </source>
</evidence>
<dbReference type="InterPro" id="IPR002298">
    <property type="entry name" value="DNA_polymerase_A"/>
</dbReference>
<dbReference type="Gene3D" id="3.30.70.370">
    <property type="match status" value="1"/>
</dbReference>
<dbReference type="GO" id="GO:0006261">
    <property type="term" value="P:DNA-templated DNA replication"/>
    <property type="evidence" value="ECO:0007669"/>
    <property type="project" value="InterPro"/>
</dbReference>
<evidence type="ECO:0000313" key="3">
    <source>
        <dbReference type="EMBL" id="QJA91480.1"/>
    </source>
</evidence>
<reference evidence="3" key="1">
    <citation type="submission" date="2020-03" db="EMBL/GenBank/DDBJ databases">
        <title>The deep terrestrial virosphere.</title>
        <authorList>
            <person name="Holmfeldt K."/>
            <person name="Nilsson E."/>
            <person name="Simone D."/>
            <person name="Lopez-Fernandez M."/>
            <person name="Wu X."/>
            <person name="de Brujin I."/>
            <person name="Lundin D."/>
            <person name="Andersson A."/>
            <person name="Bertilsson S."/>
            <person name="Dopson M."/>
        </authorList>
    </citation>
    <scope>NUCLEOTIDE SEQUENCE</scope>
    <source>
        <strain evidence="3">MM415B03355</strain>
    </source>
</reference>
<feature type="domain" description="DNA-directed DNA polymerase family A palm" evidence="2">
    <location>
        <begin position="161"/>
        <end position="357"/>
    </location>
</feature>
<dbReference type="PANTHER" id="PTHR10133">
    <property type="entry name" value="DNA POLYMERASE I"/>
    <property type="match status" value="1"/>
</dbReference>
<dbReference type="SUPFAM" id="SSF56672">
    <property type="entry name" value="DNA/RNA polymerases"/>
    <property type="match status" value="1"/>
</dbReference>
<dbReference type="AlphaFoldDB" id="A0A6M3L9W6"/>
<dbReference type="Pfam" id="PF00476">
    <property type="entry name" value="DNA_pol_A"/>
    <property type="match status" value="1"/>
</dbReference>
<accession>A0A6M3L9W6</accession>
<protein>
    <submittedName>
        <fullName evidence="3">Putative DNA polymerase</fullName>
    </submittedName>
</protein>
<sequence length="400" mass="46083">MQTLMDVYQNLYAEVIPVIYRMNMDGVPVDVERLKQVREFLKALISDYEEKIFEETGHKINVKSPPQVADLLFNSLKMTPYKGEKTGKKTLEKLAYKYQSDIPKYIIDLRAGYKELNLFSSENIIDGHIKCEYSPRASTGRFKSRKGRGRGGMNLQNVKVGEQRKFFIPPPGHVMIGADQKQAEAMAVGWFADDSRMQSMFDSGKSLHLENLYNVFGVRITSAEKDTNLLYKVAKGLIHGGNYGLGPWKFARMANIPFAEAKKHLDTYHRTYPGIRKNFHGFVQSELKRSRMLYNPFGRRQVFFSRMNDDTFRAGYAFLPQSTISDINKTALKQIAKHYRILIELHDGLYIAVPEGEVKFGIEAMQEAYDVRFYIWGIQRRIPIDVSIGPNWDEMQKVDI</sequence>
<dbReference type="SMART" id="SM00482">
    <property type="entry name" value="POLAc"/>
    <property type="match status" value="1"/>
</dbReference>
<organism evidence="3">
    <name type="scientific">viral metagenome</name>
    <dbReference type="NCBI Taxonomy" id="1070528"/>
    <lineage>
        <taxon>unclassified sequences</taxon>
        <taxon>metagenomes</taxon>
        <taxon>organismal metagenomes</taxon>
    </lineage>
</organism>
<gene>
    <name evidence="3" type="ORF">MM415B03355_0009</name>
</gene>